<gene>
    <name evidence="1" type="ORF">Scep_008967</name>
</gene>
<comment type="caution">
    <text evidence="1">The sequence shown here is derived from an EMBL/GenBank/DDBJ whole genome shotgun (WGS) entry which is preliminary data.</text>
</comment>
<reference evidence="1 2" key="1">
    <citation type="submission" date="2024-01" db="EMBL/GenBank/DDBJ databases">
        <title>Genome assemblies of Stephania.</title>
        <authorList>
            <person name="Yang L."/>
        </authorList>
    </citation>
    <scope>NUCLEOTIDE SEQUENCE [LARGE SCALE GENOMIC DNA]</scope>
    <source>
        <strain evidence="1">JXDWG</strain>
        <tissue evidence="1">Leaf</tissue>
    </source>
</reference>
<name>A0AAP0PFV1_9MAGN</name>
<dbReference type="Proteomes" id="UP001419268">
    <property type="component" value="Unassembled WGS sequence"/>
</dbReference>
<dbReference type="AlphaFoldDB" id="A0AAP0PFV1"/>
<dbReference type="EMBL" id="JBBNAG010000004">
    <property type="protein sequence ID" value="KAK9139286.1"/>
    <property type="molecule type" value="Genomic_DNA"/>
</dbReference>
<accession>A0AAP0PFV1</accession>
<proteinExistence type="predicted"/>
<sequence>MSPASGLETEMMVALGSSSKIQELLICEDDEWCRDDEEEEDAINGSDCIWTYLGPPPDMNNRWSDSINEEQEERIILCAIRNLLQRSTEVYRITGSACEAVDEEQSNESRVVHCAVVFTGRRGLGNEAVRDGGVSDAVTLAKIGRSRLRDLVRV</sequence>
<protein>
    <submittedName>
        <fullName evidence="1">Uncharacterized protein</fullName>
    </submittedName>
</protein>
<organism evidence="1 2">
    <name type="scientific">Stephania cephalantha</name>
    <dbReference type="NCBI Taxonomy" id="152367"/>
    <lineage>
        <taxon>Eukaryota</taxon>
        <taxon>Viridiplantae</taxon>
        <taxon>Streptophyta</taxon>
        <taxon>Embryophyta</taxon>
        <taxon>Tracheophyta</taxon>
        <taxon>Spermatophyta</taxon>
        <taxon>Magnoliopsida</taxon>
        <taxon>Ranunculales</taxon>
        <taxon>Menispermaceae</taxon>
        <taxon>Menispermoideae</taxon>
        <taxon>Cissampelideae</taxon>
        <taxon>Stephania</taxon>
    </lineage>
</organism>
<keyword evidence="2" id="KW-1185">Reference proteome</keyword>
<evidence type="ECO:0000313" key="1">
    <source>
        <dbReference type="EMBL" id="KAK9139286.1"/>
    </source>
</evidence>
<evidence type="ECO:0000313" key="2">
    <source>
        <dbReference type="Proteomes" id="UP001419268"/>
    </source>
</evidence>